<organism evidence="3 4">
    <name type="scientific">Mycolicibacter sinensis (strain JDM601)</name>
    <name type="common">Mycobacterium sinense</name>
    <dbReference type="NCBI Taxonomy" id="875328"/>
    <lineage>
        <taxon>Bacteria</taxon>
        <taxon>Bacillati</taxon>
        <taxon>Actinomycetota</taxon>
        <taxon>Actinomycetes</taxon>
        <taxon>Mycobacteriales</taxon>
        <taxon>Mycobacteriaceae</taxon>
        <taxon>Mycolicibacter</taxon>
    </lineage>
</organism>
<name>A0A1A3U2B3_MYCSD</name>
<feature type="domain" description="Transposase IS116/IS110/IS902 C-terminal" evidence="2">
    <location>
        <begin position="217"/>
        <end position="290"/>
    </location>
</feature>
<dbReference type="InterPro" id="IPR003346">
    <property type="entry name" value="Transposase_20"/>
</dbReference>
<sequence>MSEYAGKQFVGIDLHRQRSVIVRQTDTGQQLSAVRIVNDPVALALEIERAGPNPEVVLEATYGWYWAVEVLQAAGASVHLAHPLGVKGFRYRRVKNDVRDAGDLADLLRMNRLPEAWIAPPATRELRELVRYRAKLVALRSGLKAQVHAVLAKAGVLIVATDLFGATARKRLERTPLSGVYAQRVASLLRLIDILDAEQTALSDRIATELQRHAGYRAIQELPGVGPILAAVFVAEIGDVHRFTRPQQLCSWAGLTPRHYESDTVVHRGHITKQGSRLVRWAAIEAVQRHQSTAKIAADKDRIAARRGTNIAKVAAARKLLTLVYYGLRDEHIRALAKDAA</sequence>
<evidence type="ECO:0000259" key="1">
    <source>
        <dbReference type="Pfam" id="PF01548"/>
    </source>
</evidence>
<gene>
    <name evidence="3" type="ORF">A5648_01070</name>
</gene>
<protein>
    <submittedName>
        <fullName evidence="3">Transposase</fullName>
    </submittedName>
</protein>
<accession>A0A1A3U2B3</accession>
<dbReference type="GO" id="GO:0006313">
    <property type="term" value="P:DNA transposition"/>
    <property type="evidence" value="ECO:0007669"/>
    <property type="project" value="InterPro"/>
</dbReference>
<evidence type="ECO:0000259" key="2">
    <source>
        <dbReference type="Pfam" id="PF02371"/>
    </source>
</evidence>
<dbReference type="AlphaFoldDB" id="A0A1A3U2B3"/>
<dbReference type="Proteomes" id="UP000093759">
    <property type="component" value="Unassembled WGS sequence"/>
</dbReference>
<dbReference type="Pfam" id="PF02371">
    <property type="entry name" value="Transposase_20"/>
    <property type="match status" value="1"/>
</dbReference>
<dbReference type="EMBL" id="LZMF01000046">
    <property type="protein sequence ID" value="OBK89025.1"/>
    <property type="molecule type" value="Genomic_DNA"/>
</dbReference>
<dbReference type="GO" id="GO:0003677">
    <property type="term" value="F:DNA binding"/>
    <property type="evidence" value="ECO:0007669"/>
    <property type="project" value="InterPro"/>
</dbReference>
<dbReference type="PANTHER" id="PTHR33055:SF15">
    <property type="entry name" value="TRANSPOSASE-RELATED"/>
    <property type="match status" value="1"/>
</dbReference>
<evidence type="ECO:0000313" key="3">
    <source>
        <dbReference type="EMBL" id="OBK89025.1"/>
    </source>
</evidence>
<evidence type="ECO:0000313" key="4">
    <source>
        <dbReference type="Proteomes" id="UP000093759"/>
    </source>
</evidence>
<proteinExistence type="predicted"/>
<dbReference type="RefSeq" id="WP_065024029.1">
    <property type="nucleotide sequence ID" value="NZ_LZMF01000046.1"/>
</dbReference>
<reference evidence="4" key="1">
    <citation type="submission" date="2016-06" db="EMBL/GenBank/DDBJ databases">
        <authorList>
            <person name="Sutton G."/>
            <person name="Brinkac L."/>
            <person name="Sanka R."/>
            <person name="Adams M."/>
            <person name="Lau E."/>
            <person name="Garcia-Basteiro A."/>
            <person name="Lopez-Varela E."/>
            <person name="Palencia S."/>
        </authorList>
    </citation>
    <scope>NUCLEOTIDE SEQUENCE [LARGE SCALE GENOMIC DNA]</scope>
    <source>
        <strain evidence="4">1274684.2</strain>
    </source>
</reference>
<comment type="caution">
    <text evidence="3">The sequence shown here is derived from an EMBL/GenBank/DDBJ whole genome shotgun (WGS) entry which is preliminary data.</text>
</comment>
<feature type="domain" description="Transposase IS110-like N-terminal" evidence="1">
    <location>
        <begin position="10"/>
        <end position="152"/>
    </location>
</feature>
<dbReference type="PANTHER" id="PTHR33055">
    <property type="entry name" value="TRANSPOSASE FOR INSERTION SEQUENCE ELEMENT IS1111A"/>
    <property type="match status" value="1"/>
</dbReference>
<dbReference type="GO" id="GO:0004803">
    <property type="term" value="F:transposase activity"/>
    <property type="evidence" value="ECO:0007669"/>
    <property type="project" value="InterPro"/>
</dbReference>
<dbReference type="Pfam" id="PF01548">
    <property type="entry name" value="DEDD_Tnp_IS110"/>
    <property type="match status" value="1"/>
</dbReference>
<dbReference type="InterPro" id="IPR047650">
    <property type="entry name" value="Transpos_IS110"/>
</dbReference>
<dbReference type="NCBIfam" id="NF033542">
    <property type="entry name" value="transpos_IS110"/>
    <property type="match status" value="1"/>
</dbReference>
<dbReference type="InterPro" id="IPR002525">
    <property type="entry name" value="Transp_IS110-like_N"/>
</dbReference>